<accession>A0AC60PVD0</accession>
<keyword evidence="2" id="KW-1185">Reference proteome</keyword>
<reference evidence="1 2" key="1">
    <citation type="journal article" date="2020" name="Cell">
        <title>Large-Scale Comparative Analyses of Tick Genomes Elucidate Their Genetic Diversity and Vector Capacities.</title>
        <authorList>
            <consortium name="Tick Genome and Microbiome Consortium (TIGMIC)"/>
            <person name="Jia N."/>
            <person name="Wang J."/>
            <person name="Shi W."/>
            <person name="Du L."/>
            <person name="Sun Y."/>
            <person name="Zhan W."/>
            <person name="Jiang J.F."/>
            <person name="Wang Q."/>
            <person name="Zhang B."/>
            <person name="Ji P."/>
            <person name="Bell-Sakyi L."/>
            <person name="Cui X.M."/>
            <person name="Yuan T.T."/>
            <person name="Jiang B.G."/>
            <person name="Yang W.F."/>
            <person name="Lam T.T."/>
            <person name="Chang Q.C."/>
            <person name="Ding S.J."/>
            <person name="Wang X.J."/>
            <person name="Zhu J.G."/>
            <person name="Ruan X.D."/>
            <person name="Zhao L."/>
            <person name="Wei J.T."/>
            <person name="Ye R.Z."/>
            <person name="Que T.C."/>
            <person name="Du C.H."/>
            <person name="Zhou Y.H."/>
            <person name="Cheng J.X."/>
            <person name="Dai P.F."/>
            <person name="Guo W.B."/>
            <person name="Han X.H."/>
            <person name="Huang E.J."/>
            <person name="Li L.F."/>
            <person name="Wei W."/>
            <person name="Gao Y.C."/>
            <person name="Liu J.Z."/>
            <person name="Shao H.Z."/>
            <person name="Wang X."/>
            <person name="Wang C.C."/>
            <person name="Yang T.C."/>
            <person name="Huo Q.B."/>
            <person name="Li W."/>
            <person name="Chen H.Y."/>
            <person name="Chen S.E."/>
            <person name="Zhou L.G."/>
            <person name="Ni X.B."/>
            <person name="Tian J.H."/>
            <person name="Sheng Y."/>
            <person name="Liu T."/>
            <person name="Pan Y.S."/>
            <person name="Xia L.Y."/>
            <person name="Li J."/>
            <person name="Zhao F."/>
            <person name="Cao W.C."/>
        </authorList>
    </citation>
    <scope>NUCLEOTIDE SEQUENCE [LARGE SCALE GENOMIC DNA]</scope>
    <source>
        <strain evidence="1">Iper-2018</strain>
    </source>
</reference>
<comment type="caution">
    <text evidence="1">The sequence shown here is derived from an EMBL/GenBank/DDBJ whole genome shotgun (WGS) entry which is preliminary data.</text>
</comment>
<dbReference type="Proteomes" id="UP000805193">
    <property type="component" value="Unassembled WGS sequence"/>
</dbReference>
<protein>
    <submittedName>
        <fullName evidence="1">Uncharacterized protein</fullName>
    </submittedName>
</protein>
<evidence type="ECO:0000313" key="2">
    <source>
        <dbReference type="Proteomes" id="UP000805193"/>
    </source>
</evidence>
<proteinExistence type="predicted"/>
<dbReference type="EMBL" id="JABSTQ010009882">
    <property type="protein sequence ID" value="KAG0425176.1"/>
    <property type="molecule type" value="Genomic_DNA"/>
</dbReference>
<organism evidence="1 2">
    <name type="scientific">Ixodes persulcatus</name>
    <name type="common">Taiga tick</name>
    <dbReference type="NCBI Taxonomy" id="34615"/>
    <lineage>
        <taxon>Eukaryota</taxon>
        <taxon>Metazoa</taxon>
        <taxon>Ecdysozoa</taxon>
        <taxon>Arthropoda</taxon>
        <taxon>Chelicerata</taxon>
        <taxon>Arachnida</taxon>
        <taxon>Acari</taxon>
        <taxon>Parasitiformes</taxon>
        <taxon>Ixodida</taxon>
        <taxon>Ixodoidea</taxon>
        <taxon>Ixodidae</taxon>
        <taxon>Ixodinae</taxon>
        <taxon>Ixodes</taxon>
    </lineage>
</organism>
<name>A0AC60PVD0_IXOPE</name>
<gene>
    <name evidence="1" type="ORF">HPB47_027642</name>
</gene>
<evidence type="ECO:0000313" key="1">
    <source>
        <dbReference type="EMBL" id="KAG0425176.1"/>
    </source>
</evidence>
<sequence length="88" mass="10319">MDRRWYIPFLGALVTFFSSSVYRLSGLLFVNIMEEFNVNRQQASWPVSMIPTGYDMGGLDEYTCMKRRTNDFKFTQGRRTVSKKVALF</sequence>